<accession>A0A1X1Y3W6</accession>
<organism evidence="1 2">
    <name type="scientific">Mycobacterium lacus</name>
    <dbReference type="NCBI Taxonomy" id="169765"/>
    <lineage>
        <taxon>Bacteria</taxon>
        <taxon>Bacillati</taxon>
        <taxon>Actinomycetota</taxon>
        <taxon>Actinomycetes</taxon>
        <taxon>Mycobacteriales</taxon>
        <taxon>Mycobacteriaceae</taxon>
        <taxon>Mycobacterium</taxon>
    </lineage>
</organism>
<evidence type="ECO:0000313" key="1">
    <source>
        <dbReference type="EMBL" id="BBX99312.1"/>
    </source>
</evidence>
<gene>
    <name evidence="1" type="ORF">MLAC_46060</name>
</gene>
<reference evidence="1 2" key="1">
    <citation type="journal article" date="2019" name="Emerg. Microbes Infect.">
        <title>Comprehensive subspecies identification of 175 nontuberculous mycobacteria species based on 7547 genomic profiles.</title>
        <authorList>
            <person name="Matsumoto Y."/>
            <person name="Kinjo T."/>
            <person name="Motooka D."/>
            <person name="Nabeya D."/>
            <person name="Jung N."/>
            <person name="Uechi K."/>
            <person name="Horii T."/>
            <person name="Iida T."/>
            <person name="Fujita J."/>
            <person name="Nakamura S."/>
        </authorList>
    </citation>
    <scope>NUCLEOTIDE SEQUENCE [LARGE SCALE GENOMIC DNA]</scope>
    <source>
        <strain evidence="1 2">JCM 15657</strain>
    </source>
</reference>
<dbReference type="GO" id="GO:0020037">
    <property type="term" value="F:heme binding"/>
    <property type="evidence" value="ECO:0007669"/>
    <property type="project" value="InterPro"/>
</dbReference>
<evidence type="ECO:0000313" key="2">
    <source>
        <dbReference type="Proteomes" id="UP000466396"/>
    </source>
</evidence>
<dbReference type="RefSeq" id="WP_085160925.1">
    <property type="nucleotide sequence ID" value="NZ_AP022581.1"/>
</dbReference>
<dbReference type="Proteomes" id="UP000466396">
    <property type="component" value="Chromosome"/>
</dbReference>
<proteinExistence type="predicted"/>
<dbReference type="AlphaFoldDB" id="A0A1X1Y3W6"/>
<keyword evidence="2" id="KW-1185">Reference proteome</keyword>
<protein>
    <submittedName>
        <fullName evidence="1">Uncharacterized protein</fullName>
    </submittedName>
</protein>
<dbReference type="Gene3D" id="1.20.20.20">
    <property type="entry name" value="Haemophore, haem-binding domain"/>
    <property type="match status" value="1"/>
</dbReference>
<dbReference type="EMBL" id="AP022581">
    <property type="protein sequence ID" value="BBX99312.1"/>
    <property type="molecule type" value="Genomic_DNA"/>
</dbReference>
<dbReference type="OrthoDB" id="4726347at2"/>
<dbReference type="InterPro" id="IPR038378">
    <property type="entry name" value="MHB_sf"/>
</dbReference>
<dbReference type="STRING" id="169765.AWC15_01420"/>
<dbReference type="InterPro" id="IPR032407">
    <property type="entry name" value="MHB"/>
</dbReference>
<sequence>MKISRLAVQRRVAGIGAGCLLGGMAIAALGAPQAGATPDCGPEGVRATVSPATGSACAYLAAHPDANQAVGAAYNHPRPPVLISLRNYVTQHPQEYGDLRDILTPIGGTSPSS</sequence>
<name>A0A1X1Y3W6_9MYCO</name>
<dbReference type="Pfam" id="PF16525">
    <property type="entry name" value="MHB"/>
    <property type="match status" value="1"/>
</dbReference>
<dbReference type="KEGG" id="mlj:MLAC_46060"/>
<dbReference type="NCBIfam" id="TIGR04529">
    <property type="entry name" value="MTB_hemophore"/>
    <property type="match status" value="1"/>
</dbReference>